<feature type="chain" id="PRO_5016354803" evidence="1">
    <location>
        <begin position="19"/>
        <end position="197"/>
    </location>
</feature>
<organism evidence="3 4">
    <name type="scientific">Pleionea mediterranea</name>
    <dbReference type="NCBI Taxonomy" id="523701"/>
    <lineage>
        <taxon>Bacteria</taxon>
        <taxon>Pseudomonadati</taxon>
        <taxon>Pseudomonadota</taxon>
        <taxon>Gammaproteobacteria</taxon>
        <taxon>Oceanospirillales</taxon>
        <taxon>Pleioneaceae</taxon>
        <taxon>Pleionea</taxon>
    </lineage>
</organism>
<reference evidence="3 4" key="1">
    <citation type="submission" date="2018-05" db="EMBL/GenBank/DDBJ databases">
        <title>Genomic Encyclopedia of Type Strains, Phase IV (KMG-IV): sequencing the most valuable type-strain genomes for metagenomic binning, comparative biology and taxonomic classification.</title>
        <authorList>
            <person name="Goeker M."/>
        </authorList>
    </citation>
    <scope>NUCLEOTIDE SEQUENCE [LARGE SCALE GENOMIC DNA]</scope>
    <source>
        <strain evidence="3 4">DSM 25350</strain>
    </source>
</reference>
<dbReference type="Pfam" id="PF13511">
    <property type="entry name" value="DUF4124"/>
    <property type="match status" value="1"/>
</dbReference>
<keyword evidence="4" id="KW-1185">Reference proteome</keyword>
<sequence length="197" mass="22200">MKILLSILAVFLSFVISAAEEGADEKSNTAKQTKTVYKWVDKNGKVHFSDTPREDAEPMVIRDVQSVDSTIPTAGLKLLKPKKQSTDDGRSPKYKYKNFSIVTPQHDQALWSNDGIVEVEVSTDPELRGTDYFKVTLDGEPAFKKQKSTKFNLTEVIRGTHTLKVDIYDRTDRLLDSVSSTFHVHKQSAKRPNRGNN</sequence>
<protein>
    <submittedName>
        <fullName evidence="3">Uncharacterized protein DUF4124</fullName>
    </submittedName>
</protein>
<dbReference type="AlphaFoldDB" id="A0A316GE05"/>
<dbReference type="InterPro" id="IPR025392">
    <property type="entry name" value="DUF4124"/>
</dbReference>
<evidence type="ECO:0000256" key="1">
    <source>
        <dbReference type="SAM" id="SignalP"/>
    </source>
</evidence>
<dbReference type="Proteomes" id="UP000245790">
    <property type="component" value="Unassembled WGS sequence"/>
</dbReference>
<feature type="domain" description="DUF4124" evidence="2">
    <location>
        <begin position="35"/>
        <end position="62"/>
    </location>
</feature>
<name>A0A316GE05_9GAMM</name>
<accession>A0A316GE05</accession>
<comment type="caution">
    <text evidence="3">The sequence shown here is derived from an EMBL/GenBank/DDBJ whole genome shotgun (WGS) entry which is preliminary data.</text>
</comment>
<gene>
    <name evidence="3" type="ORF">C8D97_104105</name>
</gene>
<evidence type="ECO:0000313" key="3">
    <source>
        <dbReference type="EMBL" id="PWK52887.1"/>
    </source>
</evidence>
<proteinExistence type="predicted"/>
<evidence type="ECO:0000313" key="4">
    <source>
        <dbReference type="Proteomes" id="UP000245790"/>
    </source>
</evidence>
<evidence type="ECO:0000259" key="2">
    <source>
        <dbReference type="Pfam" id="PF13511"/>
    </source>
</evidence>
<keyword evidence="1" id="KW-0732">Signal</keyword>
<feature type="signal peptide" evidence="1">
    <location>
        <begin position="1"/>
        <end position="18"/>
    </location>
</feature>
<dbReference type="EMBL" id="QGGU01000004">
    <property type="protein sequence ID" value="PWK52887.1"/>
    <property type="molecule type" value="Genomic_DNA"/>
</dbReference>